<name>A0A1Y2BFD6_9TREE</name>
<keyword evidence="2" id="KW-0560">Oxidoreductase</keyword>
<dbReference type="STRING" id="71784.A0A1Y2BFD6"/>
<dbReference type="Proteomes" id="UP000193986">
    <property type="component" value="Unassembled WGS sequence"/>
</dbReference>
<dbReference type="PANTHER" id="PTHR24320:SF152">
    <property type="entry name" value="SHORT-CHAIN DEHYDROGENASE_REDUCTASE FAMILY PROTEIN"/>
    <property type="match status" value="1"/>
</dbReference>
<dbReference type="EMBL" id="MCFC01000006">
    <property type="protein sequence ID" value="ORY33514.1"/>
    <property type="molecule type" value="Genomic_DNA"/>
</dbReference>
<dbReference type="InParanoid" id="A0A1Y2BFD6"/>
<comment type="similarity">
    <text evidence="1">Belongs to the short-chain dehydrogenases/reductases (SDR) family.</text>
</comment>
<evidence type="ECO:0000256" key="2">
    <source>
        <dbReference type="ARBA" id="ARBA00023002"/>
    </source>
</evidence>
<accession>A0A1Y2BFD6</accession>
<gene>
    <name evidence="3" type="ORF">BCR39DRAFT_580890</name>
</gene>
<evidence type="ECO:0000313" key="3">
    <source>
        <dbReference type="EMBL" id="ORY33514.1"/>
    </source>
</evidence>
<dbReference type="GO" id="GO:0016491">
    <property type="term" value="F:oxidoreductase activity"/>
    <property type="evidence" value="ECO:0007669"/>
    <property type="project" value="UniProtKB-KW"/>
</dbReference>
<protein>
    <submittedName>
        <fullName evidence="3">Uncharacterized protein</fullName>
    </submittedName>
</protein>
<dbReference type="Pfam" id="PF00106">
    <property type="entry name" value="adh_short"/>
    <property type="match status" value="1"/>
</dbReference>
<evidence type="ECO:0000313" key="4">
    <source>
        <dbReference type="Proteomes" id="UP000193986"/>
    </source>
</evidence>
<reference evidence="3 4" key="1">
    <citation type="submission" date="2016-07" db="EMBL/GenBank/DDBJ databases">
        <title>Pervasive Adenine N6-methylation of Active Genes in Fungi.</title>
        <authorList>
            <consortium name="DOE Joint Genome Institute"/>
            <person name="Mondo S.J."/>
            <person name="Dannebaum R.O."/>
            <person name="Kuo R.C."/>
            <person name="Labutti K."/>
            <person name="Haridas S."/>
            <person name="Kuo A."/>
            <person name="Salamov A."/>
            <person name="Ahrendt S.R."/>
            <person name="Lipzen A."/>
            <person name="Sullivan W."/>
            <person name="Andreopoulos W.B."/>
            <person name="Clum A."/>
            <person name="Lindquist E."/>
            <person name="Daum C."/>
            <person name="Ramamoorthy G.K."/>
            <person name="Gryganskyi A."/>
            <person name="Culley D."/>
            <person name="Magnuson J.K."/>
            <person name="James T.Y."/>
            <person name="O'Malley M.A."/>
            <person name="Stajich J.E."/>
            <person name="Spatafora J.W."/>
            <person name="Visel A."/>
            <person name="Grigoriev I.V."/>
        </authorList>
    </citation>
    <scope>NUCLEOTIDE SEQUENCE [LARGE SCALE GENOMIC DNA]</scope>
    <source>
        <strain evidence="3 4">68-887.2</strain>
    </source>
</reference>
<dbReference type="AlphaFoldDB" id="A0A1Y2BFD6"/>
<evidence type="ECO:0000256" key="1">
    <source>
        <dbReference type="ARBA" id="ARBA00006484"/>
    </source>
</evidence>
<dbReference type="PRINTS" id="PR00081">
    <property type="entry name" value="GDHRDH"/>
</dbReference>
<proteinExistence type="inferred from homology"/>
<dbReference type="SUPFAM" id="SSF51735">
    <property type="entry name" value="NAD(P)-binding Rossmann-fold domains"/>
    <property type="match status" value="1"/>
</dbReference>
<dbReference type="InterPro" id="IPR002347">
    <property type="entry name" value="SDR_fam"/>
</dbReference>
<comment type="caution">
    <text evidence="3">The sequence shown here is derived from an EMBL/GenBank/DDBJ whole genome shotgun (WGS) entry which is preliminary data.</text>
</comment>
<dbReference type="PANTHER" id="PTHR24320">
    <property type="entry name" value="RETINOL DEHYDROGENASE"/>
    <property type="match status" value="1"/>
</dbReference>
<dbReference type="InterPro" id="IPR036291">
    <property type="entry name" value="NAD(P)-bd_dom_sf"/>
</dbReference>
<dbReference type="Gene3D" id="3.40.50.720">
    <property type="entry name" value="NAD(P)-binding Rossmann-like Domain"/>
    <property type="match status" value="1"/>
</dbReference>
<keyword evidence="4" id="KW-1185">Reference proteome</keyword>
<organism evidence="3 4">
    <name type="scientific">Naematelia encephala</name>
    <dbReference type="NCBI Taxonomy" id="71784"/>
    <lineage>
        <taxon>Eukaryota</taxon>
        <taxon>Fungi</taxon>
        <taxon>Dikarya</taxon>
        <taxon>Basidiomycota</taxon>
        <taxon>Agaricomycotina</taxon>
        <taxon>Tremellomycetes</taxon>
        <taxon>Tremellales</taxon>
        <taxon>Naemateliaceae</taxon>
        <taxon>Naematelia</taxon>
    </lineage>
</organism>
<dbReference type="OrthoDB" id="542013at2759"/>
<sequence>MSGGPYPWYMYRSQWSSLPPAPKGNYLDGQTLIITGANSGIGVEATKQLAALSPARLILAVRSVESGEKLAASLKSKYPRTAFEVWSLDLLSFDSIKAFVRRAEGLDRLDVLINNAGMNPTFSDKIPRKASKDGYERTLQTNVLAPVLMTFLLVPLLRKSSSKGHEPKVIFTGSEVHTFAKTEPVTESFVSGRSILGDFNDEAKYVNSTRYMQSKLLLQMITRTLVPILDGITLVNVNPGMCLTSLGREMEFPFSLRTIYEVSWYLFNVRSASKGARNLSTAVAFTKESCDYWSNCKIHPSECTYLTTATGIKAQAVFYAEVLEELEKIAPGCTKVISQ</sequence>